<dbReference type="GO" id="GO:0000178">
    <property type="term" value="C:exosome (RNase complex)"/>
    <property type="evidence" value="ECO:0007669"/>
    <property type="project" value="TreeGrafter"/>
</dbReference>
<dbReference type="PANTHER" id="PTHR15341:SF3">
    <property type="entry name" value="NUCLEAR NUCLEIC ACID-BINDING PROTEIN C1D"/>
    <property type="match status" value="1"/>
</dbReference>
<evidence type="ECO:0000256" key="6">
    <source>
        <dbReference type="RuleBase" id="RU368003"/>
    </source>
</evidence>
<dbReference type="Pfam" id="PF04000">
    <property type="entry name" value="Sas10_Utp3"/>
    <property type="match status" value="1"/>
</dbReference>
<comment type="similarity">
    <text evidence="2 6">Belongs to the C1D family.</text>
</comment>
<organism evidence="8 9">
    <name type="scientific">Hebeloma cylindrosporum</name>
    <dbReference type="NCBI Taxonomy" id="76867"/>
    <lineage>
        <taxon>Eukaryota</taxon>
        <taxon>Fungi</taxon>
        <taxon>Dikarya</taxon>
        <taxon>Basidiomycota</taxon>
        <taxon>Agaricomycotina</taxon>
        <taxon>Agaricomycetes</taxon>
        <taxon>Agaricomycetidae</taxon>
        <taxon>Agaricales</taxon>
        <taxon>Agaricineae</taxon>
        <taxon>Hymenogastraceae</taxon>
        <taxon>Hebeloma</taxon>
    </lineage>
</organism>
<gene>
    <name evidence="8" type="ORF">M413DRAFT_439227</name>
</gene>
<evidence type="ECO:0000256" key="7">
    <source>
        <dbReference type="SAM" id="MobiDB-lite"/>
    </source>
</evidence>
<dbReference type="OrthoDB" id="1421013at2759"/>
<dbReference type="GO" id="GO:0003723">
    <property type="term" value="F:RNA binding"/>
    <property type="evidence" value="ECO:0007669"/>
    <property type="project" value="UniProtKB-UniRule"/>
</dbReference>
<dbReference type="EMBL" id="KN831769">
    <property type="protein sequence ID" value="KIM47560.1"/>
    <property type="molecule type" value="Genomic_DNA"/>
</dbReference>
<feature type="compositionally biased region" description="Basic and acidic residues" evidence="7">
    <location>
        <begin position="157"/>
        <end position="173"/>
    </location>
</feature>
<keyword evidence="3 6" id="KW-0698">rRNA processing</keyword>
<evidence type="ECO:0000256" key="4">
    <source>
        <dbReference type="ARBA" id="ARBA00022884"/>
    </source>
</evidence>
<feature type="compositionally biased region" description="Basic and acidic residues" evidence="7">
    <location>
        <begin position="186"/>
        <end position="204"/>
    </location>
</feature>
<dbReference type="InterPro" id="IPR011082">
    <property type="entry name" value="Exosome-assoc_fac/DNA_repair"/>
</dbReference>
<dbReference type="GO" id="GO:0003677">
    <property type="term" value="F:DNA binding"/>
    <property type="evidence" value="ECO:0007669"/>
    <property type="project" value="TreeGrafter"/>
</dbReference>
<evidence type="ECO:0000313" key="9">
    <source>
        <dbReference type="Proteomes" id="UP000053424"/>
    </source>
</evidence>
<protein>
    <recommendedName>
        <fullName evidence="6">Exosome complex protein</fullName>
    </recommendedName>
</protein>
<dbReference type="AlphaFoldDB" id="A0A0C3CFN9"/>
<comment type="function">
    <text evidence="6">Required for exosome-dependent processing of pre-rRNA and small nucleolar RNA (snRNA) precursors. Involved in processing of 35S pre-rRNA at the A0, A1 and A2 sites.</text>
</comment>
<accession>A0A0C3CFN9</accession>
<keyword evidence="4 6" id="KW-0694">RNA-binding</keyword>
<keyword evidence="9" id="KW-1185">Reference proteome</keyword>
<dbReference type="GO" id="GO:0010468">
    <property type="term" value="P:regulation of gene expression"/>
    <property type="evidence" value="ECO:0007669"/>
    <property type="project" value="TreeGrafter"/>
</dbReference>
<sequence>MTSETTKLKAKLATLTSSFDDLESLLEPLFSQTLPETLVGLESIQQAKLQTVLPYLVYDLIFIYLKSRGIDPKSHPVISELDRIRQYFEKISNAENPPAKRTEIDKAAATRFIKHAIAQSQWKKTPAEESQDANDDESDGQNQPVPSPRVPVKVTQKMREREAYEKEMKERDAMASSDDELEVFDGENKDVVDDTRMDVDIDHNRKGKGKQVAPPTEGLPSSKNKRRRPPIDPFAGYGDDVEAPSTSAGFKKLRSSSPPLPSIQNTEQKSSSNTPTISRRNTPLENSKANKKKKKAKKTG</sequence>
<evidence type="ECO:0000313" key="8">
    <source>
        <dbReference type="EMBL" id="KIM47560.1"/>
    </source>
</evidence>
<dbReference type="HOGENOM" id="CLU_064339_0_0_1"/>
<dbReference type="GO" id="GO:0005730">
    <property type="term" value="C:nucleolus"/>
    <property type="evidence" value="ECO:0007669"/>
    <property type="project" value="TreeGrafter"/>
</dbReference>
<dbReference type="Proteomes" id="UP000053424">
    <property type="component" value="Unassembled WGS sequence"/>
</dbReference>
<dbReference type="PANTHER" id="PTHR15341">
    <property type="entry name" value="SUN-COR STEROID HORMONE RECEPTOR CO-REPRESSOR"/>
    <property type="match status" value="1"/>
</dbReference>
<feature type="region of interest" description="Disordered" evidence="7">
    <location>
        <begin position="118"/>
        <end position="300"/>
    </location>
</feature>
<feature type="compositionally biased region" description="Polar residues" evidence="7">
    <location>
        <begin position="263"/>
        <end position="287"/>
    </location>
</feature>
<reference evidence="9" key="2">
    <citation type="submission" date="2015-01" db="EMBL/GenBank/DDBJ databases">
        <title>Evolutionary Origins and Diversification of the Mycorrhizal Mutualists.</title>
        <authorList>
            <consortium name="DOE Joint Genome Institute"/>
            <consortium name="Mycorrhizal Genomics Consortium"/>
            <person name="Kohler A."/>
            <person name="Kuo A."/>
            <person name="Nagy L.G."/>
            <person name="Floudas D."/>
            <person name="Copeland A."/>
            <person name="Barry K.W."/>
            <person name="Cichocki N."/>
            <person name="Veneault-Fourrey C."/>
            <person name="LaButti K."/>
            <person name="Lindquist E.A."/>
            <person name="Lipzen A."/>
            <person name="Lundell T."/>
            <person name="Morin E."/>
            <person name="Murat C."/>
            <person name="Riley R."/>
            <person name="Ohm R."/>
            <person name="Sun H."/>
            <person name="Tunlid A."/>
            <person name="Henrissat B."/>
            <person name="Grigoriev I.V."/>
            <person name="Hibbett D.S."/>
            <person name="Martin F."/>
        </authorList>
    </citation>
    <scope>NUCLEOTIDE SEQUENCE [LARGE SCALE GENOMIC DNA]</scope>
    <source>
        <strain evidence="9">h7</strain>
    </source>
</reference>
<keyword evidence="5 6" id="KW-0539">Nucleus</keyword>
<dbReference type="STRING" id="686832.A0A0C3CFN9"/>
<comment type="subcellular location">
    <subcellularLocation>
        <location evidence="1 6">Nucleus</location>
    </subcellularLocation>
</comment>
<name>A0A0C3CFN9_HEBCY</name>
<feature type="compositionally biased region" description="Basic residues" evidence="7">
    <location>
        <begin position="289"/>
        <end position="300"/>
    </location>
</feature>
<evidence type="ECO:0000256" key="1">
    <source>
        <dbReference type="ARBA" id="ARBA00004123"/>
    </source>
</evidence>
<feature type="non-terminal residue" evidence="8">
    <location>
        <position position="1"/>
    </location>
</feature>
<evidence type="ECO:0000256" key="2">
    <source>
        <dbReference type="ARBA" id="ARBA00009154"/>
    </source>
</evidence>
<dbReference type="InterPro" id="IPR007146">
    <property type="entry name" value="Sas10/Utp3/C1D"/>
</dbReference>
<feature type="compositionally biased region" description="Acidic residues" evidence="7">
    <location>
        <begin position="129"/>
        <end position="139"/>
    </location>
</feature>
<evidence type="ECO:0000256" key="5">
    <source>
        <dbReference type="ARBA" id="ARBA00023242"/>
    </source>
</evidence>
<evidence type="ECO:0000256" key="3">
    <source>
        <dbReference type="ARBA" id="ARBA00022552"/>
    </source>
</evidence>
<dbReference type="GO" id="GO:0000460">
    <property type="term" value="P:maturation of 5.8S rRNA"/>
    <property type="evidence" value="ECO:0007669"/>
    <property type="project" value="TreeGrafter"/>
</dbReference>
<proteinExistence type="inferred from homology"/>
<reference evidence="8 9" key="1">
    <citation type="submission" date="2014-04" db="EMBL/GenBank/DDBJ databases">
        <authorList>
            <consortium name="DOE Joint Genome Institute"/>
            <person name="Kuo A."/>
            <person name="Gay G."/>
            <person name="Dore J."/>
            <person name="Kohler A."/>
            <person name="Nagy L.G."/>
            <person name="Floudas D."/>
            <person name="Copeland A."/>
            <person name="Barry K.W."/>
            <person name="Cichocki N."/>
            <person name="Veneault-Fourrey C."/>
            <person name="LaButti K."/>
            <person name="Lindquist E.A."/>
            <person name="Lipzen A."/>
            <person name="Lundell T."/>
            <person name="Morin E."/>
            <person name="Murat C."/>
            <person name="Sun H."/>
            <person name="Tunlid A."/>
            <person name="Henrissat B."/>
            <person name="Grigoriev I.V."/>
            <person name="Hibbett D.S."/>
            <person name="Martin F."/>
            <person name="Nordberg H.P."/>
            <person name="Cantor M.N."/>
            <person name="Hua S.X."/>
        </authorList>
    </citation>
    <scope>NUCLEOTIDE SEQUENCE [LARGE SCALE GENOMIC DNA]</scope>
    <source>
        <strain evidence="9">h7</strain>
    </source>
</reference>